<evidence type="ECO:0000313" key="3">
    <source>
        <dbReference type="Proteomes" id="UP000054498"/>
    </source>
</evidence>
<proteinExistence type="predicted"/>
<sequence>MLLSDCFGSSKPAGPRRSSPLMQPAPAELTGRERDLAAQAATAAAQQEGPLEERRKAQLEARKAASKAAGDQVAAQWDEMVTYRSMTVDEYLQQVIQGQREERGPLPEAPQRRQPDVRRLNYLRMQQHEIIVRRMEDNEKALIRMDPPGAAANRALLASLARRTSYSISEVRDVIMTYHHLRDRIDALAAWRDSGRPLPDLEDEDEKDEIIKTIKKEREQADMDVLLARRDRANCPVRPFIRLVGRRAECPNTKLPYARCCGAEVPERARATGAQGRRASVPVNG</sequence>
<dbReference type="EMBL" id="KK102261">
    <property type="protein sequence ID" value="KIY98234.1"/>
    <property type="molecule type" value="Genomic_DNA"/>
</dbReference>
<feature type="compositionally biased region" description="Low complexity" evidence="1">
    <location>
        <begin position="37"/>
        <end position="47"/>
    </location>
</feature>
<dbReference type="STRING" id="145388.A0A0D2M3U2"/>
<dbReference type="Proteomes" id="UP000054498">
    <property type="component" value="Unassembled WGS sequence"/>
</dbReference>
<accession>A0A0D2M3U2</accession>
<protein>
    <submittedName>
        <fullName evidence="2">Uncharacterized protein</fullName>
    </submittedName>
</protein>
<evidence type="ECO:0000313" key="2">
    <source>
        <dbReference type="EMBL" id="KIY98234.1"/>
    </source>
</evidence>
<reference evidence="2 3" key="1">
    <citation type="journal article" date="2013" name="BMC Genomics">
        <title>Reconstruction of the lipid metabolism for the microalga Monoraphidium neglectum from its genome sequence reveals characteristics suitable for biofuel production.</title>
        <authorList>
            <person name="Bogen C."/>
            <person name="Al-Dilaimi A."/>
            <person name="Albersmeier A."/>
            <person name="Wichmann J."/>
            <person name="Grundmann M."/>
            <person name="Rupp O."/>
            <person name="Lauersen K.J."/>
            <person name="Blifernez-Klassen O."/>
            <person name="Kalinowski J."/>
            <person name="Goesmann A."/>
            <person name="Mussgnug J.H."/>
            <person name="Kruse O."/>
        </authorList>
    </citation>
    <scope>NUCLEOTIDE SEQUENCE [LARGE SCALE GENOMIC DNA]</scope>
    <source>
        <strain evidence="2 3">SAG 48.87</strain>
    </source>
</reference>
<dbReference type="OrthoDB" id="539354at2759"/>
<organism evidence="2 3">
    <name type="scientific">Monoraphidium neglectum</name>
    <dbReference type="NCBI Taxonomy" id="145388"/>
    <lineage>
        <taxon>Eukaryota</taxon>
        <taxon>Viridiplantae</taxon>
        <taxon>Chlorophyta</taxon>
        <taxon>core chlorophytes</taxon>
        <taxon>Chlorophyceae</taxon>
        <taxon>CS clade</taxon>
        <taxon>Sphaeropleales</taxon>
        <taxon>Selenastraceae</taxon>
        <taxon>Monoraphidium</taxon>
    </lineage>
</organism>
<evidence type="ECO:0000256" key="1">
    <source>
        <dbReference type="SAM" id="MobiDB-lite"/>
    </source>
</evidence>
<feature type="region of interest" description="Disordered" evidence="1">
    <location>
        <begin position="1"/>
        <end position="57"/>
    </location>
</feature>
<dbReference type="KEGG" id="mng:MNEG_9730"/>
<keyword evidence="3" id="KW-1185">Reference proteome</keyword>
<dbReference type="GeneID" id="25742605"/>
<name>A0A0D2M3U2_9CHLO</name>
<dbReference type="RefSeq" id="XP_013897254.1">
    <property type="nucleotide sequence ID" value="XM_014041800.1"/>
</dbReference>
<dbReference type="AlphaFoldDB" id="A0A0D2M3U2"/>
<gene>
    <name evidence="2" type="ORF">MNEG_9730</name>
</gene>